<organism evidence="2 3">
    <name type="scientific">Dunaliella salina</name>
    <name type="common">Green alga</name>
    <name type="synonym">Protococcus salinus</name>
    <dbReference type="NCBI Taxonomy" id="3046"/>
    <lineage>
        <taxon>Eukaryota</taxon>
        <taxon>Viridiplantae</taxon>
        <taxon>Chlorophyta</taxon>
        <taxon>core chlorophytes</taxon>
        <taxon>Chlorophyceae</taxon>
        <taxon>CS clade</taxon>
        <taxon>Chlamydomonadales</taxon>
        <taxon>Dunaliellaceae</taxon>
        <taxon>Dunaliella</taxon>
    </lineage>
</organism>
<feature type="compositionally biased region" description="Polar residues" evidence="1">
    <location>
        <begin position="215"/>
        <end position="226"/>
    </location>
</feature>
<feature type="compositionally biased region" description="Basic and acidic residues" evidence="1">
    <location>
        <begin position="147"/>
        <end position="167"/>
    </location>
</feature>
<evidence type="ECO:0000313" key="2">
    <source>
        <dbReference type="EMBL" id="KAF5832956.1"/>
    </source>
</evidence>
<feature type="compositionally biased region" description="Basic and acidic residues" evidence="1">
    <location>
        <begin position="175"/>
        <end position="184"/>
    </location>
</feature>
<sequence>MVRPWTDDIIALHWTHRRARWKGNSSNAKALPPLQDGGNSGTGHSPSPPKVPLHRQSSKCLWATNAAAFDEEAAELEEREYLAALQKAHESLERESPEFMMAVAQLQAYRPIFIPPDRKAKIETARLGEGNAAGRAPGANDNEEIEQIVRRQHEEALKRLLAREAKAAPKSKGSGLREHKHSPEEGSAGKQLEKEEKTACKQVPQKEVAGWEPETTVSEQGVSGSVHNDGEHAAGAAPPDWRLAREKQEEAKAAATAARMSASSSHRLPAAATKATAAAAAAAPSSASRRRVNAVSSGDKKEPWKMWKLSASAGMEGGFALAPGEIPADGKPPSWKPFGSHGSLDPDLHIGSWASKESPAEDKPPPWKPVGPSSNLDHYSGSWGSKEPPPDEKPPVWKPVPPRNPDHYDGSWGSKSPEHSRSSAVFPDHWRPFWHSNPVDWSYLRPIDNVPEQKSKAKEPMWRL</sequence>
<feature type="compositionally biased region" description="Basic and acidic residues" evidence="1">
    <location>
        <begin position="242"/>
        <end position="252"/>
    </location>
</feature>
<dbReference type="EMBL" id="MU069838">
    <property type="protein sequence ID" value="KAF5832956.1"/>
    <property type="molecule type" value="Genomic_DNA"/>
</dbReference>
<reference evidence="2" key="1">
    <citation type="submission" date="2017-08" db="EMBL/GenBank/DDBJ databases">
        <authorList>
            <person name="Polle J.E."/>
            <person name="Barry K."/>
            <person name="Cushman J."/>
            <person name="Schmutz J."/>
            <person name="Tran D."/>
            <person name="Hathwaick L.T."/>
            <person name="Yim W.C."/>
            <person name="Jenkins J."/>
            <person name="Mckie-Krisberg Z.M."/>
            <person name="Prochnik S."/>
            <person name="Lindquist E."/>
            <person name="Dockter R.B."/>
            <person name="Adam C."/>
            <person name="Molina H."/>
            <person name="Bunkerborg J."/>
            <person name="Jin E."/>
            <person name="Buchheim M."/>
            <person name="Magnuson J."/>
        </authorList>
    </citation>
    <scope>NUCLEOTIDE SEQUENCE</scope>
    <source>
        <strain evidence="2">CCAP 19/18</strain>
    </source>
</reference>
<gene>
    <name evidence="2" type="ORF">DUNSADRAFT_10973</name>
</gene>
<protein>
    <submittedName>
        <fullName evidence="2">Uncharacterized protein</fullName>
    </submittedName>
</protein>
<accession>A0ABQ7GEC4</accession>
<comment type="caution">
    <text evidence="2">The sequence shown here is derived from an EMBL/GenBank/DDBJ whole genome shotgun (WGS) entry which is preliminary data.</text>
</comment>
<dbReference type="Proteomes" id="UP000815325">
    <property type="component" value="Unassembled WGS sequence"/>
</dbReference>
<evidence type="ECO:0000256" key="1">
    <source>
        <dbReference type="SAM" id="MobiDB-lite"/>
    </source>
</evidence>
<feature type="region of interest" description="Disordered" evidence="1">
    <location>
        <begin position="20"/>
        <end position="56"/>
    </location>
</feature>
<evidence type="ECO:0000313" key="3">
    <source>
        <dbReference type="Proteomes" id="UP000815325"/>
    </source>
</evidence>
<keyword evidence="3" id="KW-1185">Reference proteome</keyword>
<proteinExistence type="predicted"/>
<feature type="region of interest" description="Disordered" evidence="1">
    <location>
        <begin position="124"/>
        <end position="424"/>
    </location>
</feature>
<name>A0ABQ7GEC4_DUNSA</name>
<feature type="compositionally biased region" description="Low complexity" evidence="1">
    <location>
        <begin position="253"/>
        <end position="287"/>
    </location>
</feature>